<evidence type="ECO:0000313" key="3">
    <source>
        <dbReference type="Proteomes" id="UP000587760"/>
    </source>
</evidence>
<keyword evidence="1" id="KW-0802">TPR repeat</keyword>
<dbReference type="SUPFAM" id="SSF48452">
    <property type="entry name" value="TPR-like"/>
    <property type="match status" value="1"/>
</dbReference>
<accession>A0A841RDC7</accession>
<dbReference type="Gene3D" id="1.25.40.10">
    <property type="entry name" value="Tetratricopeptide repeat domain"/>
    <property type="match status" value="1"/>
</dbReference>
<dbReference type="InterPro" id="IPR019734">
    <property type="entry name" value="TPR_rpt"/>
</dbReference>
<organism evidence="2 3">
    <name type="scientific">Spirochaeta isovalerica</name>
    <dbReference type="NCBI Taxonomy" id="150"/>
    <lineage>
        <taxon>Bacteria</taxon>
        <taxon>Pseudomonadati</taxon>
        <taxon>Spirochaetota</taxon>
        <taxon>Spirochaetia</taxon>
        <taxon>Spirochaetales</taxon>
        <taxon>Spirochaetaceae</taxon>
        <taxon>Spirochaeta</taxon>
    </lineage>
</organism>
<evidence type="ECO:0000256" key="1">
    <source>
        <dbReference type="PROSITE-ProRule" id="PRU00339"/>
    </source>
</evidence>
<dbReference type="SMART" id="SM00028">
    <property type="entry name" value="TPR"/>
    <property type="match status" value="1"/>
</dbReference>
<sequence length="709" mass="79828">MKHTKNKWGRLLLVFLIGILFPLSLSAEDHLILGANPIGSLPLGSSSDSFKFGFGGQVDLKYSFGEKKIFNAGLKTGYLYLPLAVADGVSLIFIGAGPLVRLPVSQRISLSLEASAGYYYWFPTGWGTSTDNGGGFTYDAEFSGSFSINDTLSIHAGIGYGFYNNLYNGLSFSIGTKINLIDITYPERAPRVEKPKPQLLDEKNDGVELSEFALDPVYPILYKYYDNNPIGTVSLLNYEKSDISDIKITFFVERYMDNPMDVGAPPQLGSKEKIDIDLYGLFTEDVMTITEGNKASAQIILEYTLKNKTYSQEYNPVIEIYNRNALTWDDDKKIAAFVNAKDPAILTFSRNITNWMQEEKNSFVDENLQKAMVIFEAVKNKNIRYEIDPATPFSEMSGESRAVDFLQFPLQTLTYTSGDCDDLSILFASLLEASGVETAFITIPGHIYIGFALKMSPVAVRRSFAQSDNLILTEDKVWFPLEITMVQRDFLDAWETGAKEWRENNSRDQASLYPTREAWQIYQAVGFSENVSNVDLPPKSTVLSGFSDSLKKFINREIYPQVAKIQARIQEQGDQVKFRNQLAVLYAKYGLLDMAEREFKNILGTREYLPALVNMGNIYYLKEDYLRALAFFERAEAVDSDNKAVVLSMARVHHELENYGMVRQKFAQLEKIAPSLALEYAYLDLRGDEAARAAEISGAGNMILWEEEE</sequence>
<dbReference type="AlphaFoldDB" id="A0A841RDC7"/>
<dbReference type="EMBL" id="JACHGJ010000007">
    <property type="protein sequence ID" value="MBB6481646.1"/>
    <property type="molecule type" value="Genomic_DNA"/>
</dbReference>
<feature type="repeat" description="TPR" evidence="1">
    <location>
        <begin position="609"/>
        <end position="642"/>
    </location>
</feature>
<reference evidence="2 3" key="1">
    <citation type="submission" date="2020-08" db="EMBL/GenBank/DDBJ databases">
        <title>Genomic Encyclopedia of Type Strains, Phase IV (KMG-IV): sequencing the most valuable type-strain genomes for metagenomic binning, comparative biology and taxonomic classification.</title>
        <authorList>
            <person name="Goeker M."/>
        </authorList>
    </citation>
    <scope>NUCLEOTIDE SEQUENCE [LARGE SCALE GENOMIC DNA]</scope>
    <source>
        <strain evidence="2 3">DSM 2461</strain>
    </source>
</reference>
<dbReference type="Gene3D" id="3.10.620.30">
    <property type="match status" value="1"/>
</dbReference>
<dbReference type="RefSeq" id="WP_184747883.1">
    <property type="nucleotide sequence ID" value="NZ_JACHGJ010000007.1"/>
</dbReference>
<comment type="caution">
    <text evidence="2">The sequence shown here is derived from an EMBL/GenBank/DDBJ whole genome shotgun (WGS) entry which is preliminary data.</text>
</comment>
<dbReference type="Proteomes" id="UP000587760">
    <property type="component" value="Unassembled WGS sequence"/>
</dbReference>
<protein>
    <submittedName>
        <fullName evidence="2">Tetratricopeptide (TPR) repeat protein</fullName>
    </submittedName>
</protein>
<dbReference type="InterPro" id="IPR011990">
    <property type="entry name" value="TPR-like_helical_dom_sf"/>
</dbReference>
<dbReference type="PROSITE" id="PS50005">
    <property type="entry name" value="TPR"/>
    <property type="match status" value="1"/>
</dbReference>
<name>A0A841RDC7_9SPIO</name>
<evidence type="ECO:0000313" key="2">
    <source>
        <dbReference type="EMBL" id="MBB6481646.1"/>
    </source>
</evidence>
<gene>
    <name evidence="2" type="ORF">HNR50_003326</name>
</gene>
<proteinExistence type="predicted"/>
<keyword evidence="3" id="KW-1185">Reference proteome</keyword>